<evidence type="ECO:0000256" key="3">
    <source>
        <dbReference type="ARBA" id="ARBA00022729"/>
    </source>
</evidence>
<evidence type="ECO:0000256" key="6">
    <source>
        <dbReference type="ARBA" id="ARBA00023049"/>
    </source>
</evidence>
<dbReference type="EMBL" id="JAYFSI010000012">
    <property type="protein sequence ID" value="MEA5365537.1"/>
    <property type="molecule type" value="Genomic_DNA"/>
</dbReference>
<gene>
    <name evidence="12" type="ORF">VA596_38845</name>
</gene>
<dbReference type="Gene3D" id="3.10.450.490">
    <property type="match status" value="1"/>
</dbReference>
<evidence type="ECO:0000256" key="5">
    <source>
        <dbReference type="ARBA" id="ARBA00022833"/>
    </source>
</evidence>
<keyword evidence="3 8" id="KW-0732">Signal</keyword>
<evidence type="ECO:0000313" key="13">
    <source>
        <dbReference type="Proteomes" id="UP001304298"/>
    </source>
</evidence>
<evidence type="ECO:0000259" key="11">
    <source>
        <dbReference type="Pfam" id="PF07504"/>
    </source>
</evidence>
<evidence type="ECO:0000256" key="4">
    <source>
        <dbReference type="ARBA" id="ARBA00022801"/>
    </source>
</evidence>
<feature type="domain" description="Peptidase M4" evidence="9">
    <location>
        <begin position="206"/>
        <end position="344"/>
    </location>
</feature>
<keyword evidence="6" id="KW-0482">Metalloprotease</keyword>
<evidence type="ECO:0000256" key="7">
    <source>
        <dbReference type="SAM" id="MobiDB-lite"/>
    </source>
</evidence>
<dbReference type="SUPFAM" id="SSF55486">
    <property type="entry name" value="Metalloproteases ('zincins'), catalytic domain"/>
    <property type="match status" value="1"/>
</dbReference>
<dbReference type="Gene3D" id="1.10.390.10">
    <property type="entry name" value="Neutral Protease Domain 2"/>
    <property type="match status" value="1"/>
</dbReference>
<evidence type="ECO:0000313" key="12">
    <source>
        <dbReference type="EMBL" id="MEA5365537.1"/>
    </source>
</evidence>
<dbReference type="PANTHER" id="PTHR33794">
    <property type="entry name" value="BACILLOLYSIN"/>
    <property type="match status" value="1"/>
</dbReference>
<feature type="chain" id="PRO_5045529849" evidence="8">
    <location>
        <begin position="27"/>
        <end position="697"/>
    </location>
</feature>
<comment type="caution">
    <text evidence="12">The sequence shown here is derived from an EMBL/GenBank/DDBJ whole genome shotgun (WGS) entry which is preliminary data.</text>
</comment>
<dbReference type="InterPro" id="IPR001570">
    <property type="entry name" value="Peptidase_M4_C_domain"/>
</dbReference>
<keyword evidence="13" id="KW-1185">Reference proteome</keyword>
<sequence length="697" mass="72455">MRLPQRFAALGGATAAGMVVVGIAVAAPAQPVPTPPPAVSAAQAQANATNAAAGLVAARPAALFAGSHDKFVQRDVRSASGLSYVVYDRTYDGLPVIGGDLVIATDSAGTVKTTSVAQQQALGDLDVHGAKLSARQADAVAAQQVRGPKGLPGGKLVVVADGSGRLAYESNVEGTDEHGEPSSLSVYVDAVDGRVLRTVQHVAAGTGTGKWNGPSPLPLNTTKSGSTYSMADPDTANLDCRNYSSDTVLTGPDDSWGNGTGTNIETGCADALFVAQTEKKMLSAWVGRNGFTGNGGAWKIRVGLDDENAYYYNSRPAYVNLGHNPSGEWVGSLDILGHEMGHGVDDYSGSGGFSGGGTQEFIADTFGTATEFYANEPSQYDPPDYAIGEEVNLVGTGAIRYMYDPSKVGDPNCYSSSTPNAEVHKAAGPGDHWFYLLAEGTNPTDGQPSSPTCNSSTVTGLGIQKAINIMHGAVQLKTSGSSYLRYRTWTLQAAKNLYPNSCTEFNTVKAAWNAVSVPAQSGDPTCTDTPPTTTTTPPTTTTTPPTGDCTGQKLLNPGFESGKTSWTDPNTTIGRWGTQAPARSGTYASWLGGQGVTHTDTLSQSVAIPAGCHASLTFWLRVTTAETENVVYDKLVVSAGSTAVATYSNLDRNAAYAQKTIDLSSYAGQTVTLKFAGIEDQSLQTSFVVDDTAVTLS</sequence>
<dbReference type="InterPro" id="IPR011096">
    <property type="entry name" value="FTP_domain"/>
</dbReference>
<feature type="domain" description="Peptidase M4 C-terminal" evidence="10">
    <location>
        <begin position="356"/>
        <end position="517"/>
    </location>
</feature>
<reference evidence="12 13" key="1">
    <citation type="submission" date="2023-12" db="EMBL/GenBank/DDBJ databases">
        <title>Amycolatopsis sp. V23-08.</title>
        <authorList>
            <person name="Somphong A."/>
        </authorList>
    </citation>
    <scope>NUCLEOTIDE SEQUENCE [LARGE SCALE GENOMIC DNA]</scope>
    <source>
        <strain evidence="12 13">V23-08</strain>
    </source>
</reference>
<dbReference type="Proteomes" id="UP001304298">
    <property type="component" value="Unassembled WGS sequence"/>
</dbReference>
<keyword evidence="2" id="KW-0479">Metal-binding</keyword>
<proteinExistence type="predicted"/>
<feature type="domain" description="FTP" evidence="11">
    <location>
        <begin position="72"/>
        <end position="112"/>
    </location>
</feature>
<feature type="region of interest" description="Disordered" evidence="7">
    <location>
        <begin position="521"/>
        <end position="548"/>
    </location>
</feature>
<evidence type="ECO:0000259" key="9">
    <source>
        <dbReference type="Pfam" id="PF01447"/>
    </source>
</evidence>
<dbReference type="Pfam" id="PF07504">
    <property type="entry name" value="FTP"/>
    <property type="match status" value="1"/>
</dbReference>
<dbReference type="Gene3D" id="3.10.170.10">
    <property type="match status" value="1"/>
</dbReference>
<evidence type="ECO:0000259" key="10">
    <source>
        <dbReference type="Pfam" id="PF02868"/>
    </source>
</evidence>
<dbReference type="Pfam" id="PF02868">
    <property type="entry name" value="Peptidase_M4_C"/>
    <property type="match status" value="1"/>
</dbReference>
<organism evidence="12 13">
    <name type="scientific">Amycolatopsis heterodermiae</name>
    <dbReference type="NCBI Taxonomy" id="3110235"/>
    <lineage>
        <taxon>Bacteria</taxon>
        <taxon>Bacillati</taxon>
        <taxon>Actinomycetota</taxon>
        <taxon>Actinomycetes</taxon>
        <taxon>Pseudonocardiales</taxon>
        <taxon>Pseudonocardiaceae</taxon>
        <taxon>Amycolatopsis</taxon>
    </lineage>
</organism>
<accession>A0ABU5RGY8</accession>
<feature type="compositionally biased region" description="Low complexity" evidence="7">
    <location>
        <begin position="522"/>
        <end position="548"/>
    </location>
</feature>
<keyword evidence="1" id="KW-0645">Protease</keyword>
<dbReference type="Gene3D" id="2.60.120.260">
    <property type="entry name" value="Galactose-binding domain-like"/>
    <property type="match status" value="1"/>
</dbReference>
<dbReference type="InterPro" id="IPR013856">
    <property type="entry name" value="Peptidase_M4_domain"/>
</dbReference>
<keyword evidence="5" id="KW-0862">Zinc</keyword>
<dbReference type="PANTHER" id="PTHR33794:SF1">
    <property type="entry name" value="BACILLOLYSIN"/>
    <property type="match status" value="1"/>
</dbReference>
<name>A0ABU5RGY8_9PSEU</name>
<dbReference type="RefSeq" id="WP_323334139.1">
    <property type="nucleotide sequence ID" value="NZ_JAYFSI010000012.1"/>
</dbReference>
<evidence type="ECO:0000256" key="2">
    <source>
        <dbReference type="ARBA" id="ARBA00022723"/>
    </source>
</evidence>
<keyword evidence="4" id="KW-0378">Hydrolase</keyword>
<dbReference type="InterPro" id="IPR050728">
    <property type="entry name" value="Zinc_Metalloprotease_M4"/>
</dbReference>
<evidence type="ECO:0000256" key="8">
    <source>
        <dbReference type="SAM" id="SignalP"/>
    </source>
</evidence>
<feature type="signal peptide" evidence="8">
    <location>
        <begin position="1"/>
        <end position="26"/>
    </location>
</feature>
<dbReference type="InterPro" id="IPR027268">
    <property type="entry name" value="Peptidase_M4/M1_CTD_sf"/>
</dbReference>
<protein>
    <submittedName>
        <fullName evidence="12">M4 family metallopeptidase</fullName>
    </submittedName>
</protein>
<dbReference type="Pfam" id="PF01447">
    <property type="entry name" value="Peptidase_M4"/>
    <property type="match status" value="1"/>
</dbReference>
<evidence type="ECO:0000256" key="1">
    <source>
        <dbReference type="ARBA" id="ARBA00022670"/>
    </source>
</evidence>